<feature type="chain" id="PRO_5004771760" evidence="2">
    <location>
        <begin position="24"/>
        <end position="325"/>
    </location>
</feature>
<comment type="similarity">
    <text evidence="1">Belongs to the UPF0065 (bug) family.</text>
</comment>
<evidence type="ECO:0000313" key="3">
    <source>
        <dbReference type="EMBL" id="ETF02669.1"/>
    </source>
</evidence>
<dbReference type="InterPro" id="IPR042100">
    <property type="entry name" value="Bug_dom1"/>
</dbReference>
<dbReference type="eggNOG" id="COG3181">
    <property type="taxonomic scope" value="Bacteria"/>
</dbReference>
<dbReference type="Gene3D" id="3.40.190.150">
    <property type="entry name" value="Bordetella uptake gene, domain 1"/>
    <property type="match status" value="1"/>
</dbReference>
<name>V8QUI5_9BURK</name>
<dbReference type="PANTHER" id="PTHR42928:SF5">
    <property type="entry name" value="BLR1237 PROTEIN"/>
    <property type="match status" value="1"/>
</dbReference>
<evidence type="ECO:0000313" key="4">
    <source>
        <dbReference type="Proteomes" id="UP000018733"/>
    </source>
</evidence>
<sequence length="325" mass="34346">MHRIQILAVSLLTAILLNSAAQAKTGNFPDHALTLILPFPAGGAADGFARPFAQALGKQLGQAVVVENLAGANGGIGSAALLNRPADGYTMLIGSQSTLAINPSLYANLGYDPIADFQPVTLTHQMANVLVVNKQAPFENVKQLVDAARKKPGDLSYASAGNGNTMHLAGEEFQIATGTRLLHVPYKGGPPALNDVLAGRVPMMFNNLPAIVPMVKAGRLRAVAIADSKRSGLLPDVPTMKEAGVGDFTSVVWNGVVVRKGTPTDVLERLHQAMLKVLKDPAFRQPLEKQGFEVLSSTPEEFSALLEKDTASMAALLKKIGMKID</sequence>
<keyword evidence="2" id="KW-0732">Signal</keyword>
<dbReference type="PIRSF" id="PIRSF017082">
    <property type="entry name" value="YflP"/>
    <property type="match status" value="1"/>
</dbReference>
<dbReference type="SUPFAM" id="SSF53850">
    <property type="entry name" value="Periplasmic binding protein-like II"/>
    <property type="match status" value="1"/>
</dbReference>
<dbReference type="InterPro" id="IPR005064">
    <property type="entry name" value="BUG"/>
</dbReference>
<evidence type="ECO:0000256" key="2">
    <source>
        <dbReference type="SAM" id="SignalP"/>
    </source>
</evidence>
<dbReference type="Gene3D" id="3.40.190.10">
    <property type="entry name" value="Periplasmic binding protein-like II"/>
    <property type="match status" value="1"/>
</dbReference>
<gene>
    <name evidence="3" type="ORF">W822_07375</name>
</gene>
<feature type="signal peptide" evidence="2">
    <location>
        <begin position="1"/>
        <end position="23"/>
    </location>
</feature>
<comment type="caution">
    <text evidence="3">The sequence shown here is derived from an EMBL/GenBank/DDBJ whole genome shotgun (WGS) entry which is preliminary data.</text>
</comment>
<dbReference type="Proteomes" id="UP000018733">
    <property type="component" value="Unassembled WGS sequence"/>
</dbReference>
<dbReference type="Pfam" id="PF03401">
    <property type="entry name" value="TctC"/>
    <property type="match status" value="1"/>
</dbReference>
<keyword evidence="4" id="KW-1185">Reference proteome</keyword>
<reference evidence="3 4" key="1">
    <citation type="journal article" date="2014" name="Genome Announc.">
        <title>Draft Genome Sequence of Advenella kashmirensis Strain W13003, a Polycyclic Aromatic Hydrocarbon-Degrading Bacterium.</title>
        <authorList>
            <person name="Wang X."/>
            <person name="Jin D."/>
            <person name="Zhou L."/>
            <person name="Wu L."/>
            <person name="An W."/>
            <person name="Zhao L."/>
        </authorList>
    </citation>
    <scope>NUCLEOTIDE SEQUENCE [LARGE SCALE GENOMIC DNA]</scope>
    <source>
        <strain evidence="3 4">W13003</strain>
    </source>
</reference>
<dbReference type="PANTHER" id="PTHR42928">
    <property type="entry name" value="TRICARBOXYLATE-BINDING PROTEIN"/>
    <property type="match status" value="1"/>
</dbReference>
<dbReference type="STRING" id="1424334.W822_07375"/>
<dbReference type="EMBL" id="AYXT01000009">
    <property type="protein sequence ID" value="ETF02669.1"/>
    <property type="molecule type" value="Genomic_DNA"/>
</dbReference>
<dbReference type="HOGENOM" id="CLU_045683_0_1_4"/>
<dbReference type="AlphaFoldDB" id="V8QUI5"/>
<proteinExistence type="inferred from homology"/>
<accession>V8QUI5</accession>
<dbReference type="CDD" id="cd07012">
    <property type="entry name" value="PBP2_Bug_TTT"/>
    <property type="match status" value="1"/>
</dbReference>
<organism evidence="3 4">
    <name type="scientific">Advenella kashmirensis W13003</name>
    <dbReference type="NCBI Taxonomy" id="1424334"/>
    <lineage>
        <taxon>Bacteria</taxon>
        <taxon>Pseudomonadati</taxon>
        <taxon>Pseudomonadota</taxon>
        <taxon>Betaproteobacteria</taxon>
        <taxon>Burkholderiales</taxon>
        <taxon>Alcaligenaceae</taxon>
    </lineage>
</organism>
<dbReference type="PATRIC" id="fig|1424334.3.peg.1473"/>
<protein>
    <submittedName>
        <fullName evidence="3">MFS transporter</fullName>
    </submittedName>
</protein>
<evidence type="ECO:0000256" key="1">
    <source>
        <dbReference type="ARBA" id="ARBA00006987"/>
    </source>
</evidence>